<dbReference type="InterPro" id="IPR045864">
    <property type="entry name" value="aa-tRNA-synth_II/BPL/LPL"/>
</dbReference>
<dbReference type="Gene3D" id="3.30.930.10">
    <property type="entry name" value="Bira Bifunctional Protein, Domain 2"/>
    <property type="match status" value="2"/>
</dbReference>
<comment type="subcellular location">
    <subcellularLocation>
        <location evidence="1 10">Cytoplasm</location>
    </subcellularLocation>
</comment>
<dbReference type="InterPro" id="IPR007214">
    <property type="entry name" value="YbaK/aa-tRNA-synth-assoc-dom"/>
</dbReference>
<dbReference type="GO" id="GO:0005524">
    <property type="term" value="F:ATP binding"/>
    <property type="evidence" value="ECO:0007669"/>
    <property type="project" value="UniProtKB-UniRule"/>
</dbReference>
<dbReference type="InterPro" id="IPR002316">
    <property type="entry name" value="Pro-tRNA-ligase_IIa"/>
</dbReference>
<dbReference type="InterPro" id="IPR023717">
    <property type="entry name" value="Pro-tRNA-Synthase_IIa_type1"/>
</dbReference>
<name>A0A6C1FBY8_BUCUN</name>
<keyword evidence="7 10" id="KW-0648">Protein biosynthesis</keyword>
<dbReference type="NCBIfam" id="NF006625">
    <property type="entry name" value="PRK09194.1"/>
    <property type="match status" value="1"/>
</dbReference>
<keyword evidence="8 10" id="KW-0030">Aminoacyl-tRNA synthetase</keyword>
<comment type="function">
    <text evidence="10">Catalyzes the attachment of proline to tRNA(Pro) in a two-step reaction: proline is first activated by ATP to form Pro-AMP and then transferred to the acceptor end of tRNA(Pro). As ProRS can inadvertently accommodate and process non-cognate amino acids such as alanine and cysteine, to avoid such errors it has two additional distinct editing activities against alanine. One activity is designated as 'pretransfer' editing and involves the tRNA(Pro)-independent hydrolysis of activated Ala-AMP. The other activity is designated 'posttransfer' editing and involves deacylation of mischarged Ala-tRNA(Pro). The misacylated Cys-tRNA(Pro) is not edited by ProRS.</text>
</comment>
<feature type="domain" description="Aminoacyl-transfer RNA synthetases class-II family profile" evidence="11">
    <location>
        <begin position="38"/>
        <end position="469"/>
    </location>
</feature>
<dbReference type="EC" id="6.1.1.15" evidence="10"/>
<dbReference type="GO" id="GO:0002161">
    <property type="term" value="F:aminoacyl-tRNA deacylase activity"/>
    <property type="evidence" value="ECO:0007669"/>
    <property type="project" value="InterPro"/>
</dbReference>
<dbReference type="InterPro" id="IPR044140">
    <property type="entry name" value="ProRS_anticodon_short"/>
</dbReference>
<evidence type="ECO:0000313" key="12">
    <source>
        <dbReference type="EMBL" id="QIE01966.1"/>
    </source>
</evidence>
<dbReference type="InterPro" id="IPR006195">
    <property type="entry name" value="aa-tRNA-synth_II"/>
</dbReference>
<dbReference type="SUPFAM" id="SSF55826">
    <property type="entry name" value="YbaK/ProRS associated domain"/>
    <property type="match status" value="1"/>
</dbReference>
<dbReference type="InterPro" id="IPR036621">
    <property type="entry name" value="Anticodon-bd_dom_sf"/>
</dbReference>
<accession>A0A6C1FBY8</accession>
<evidence type="ECO:0000256" key="6">
    <source>
        <dbReference type="ARBA" id="ARBA00022840"/>
    </source>
</evidence>
<dbReference type="InterPro" id="IPR002314">
    <property type="entry name" value="aa-tRNA-synt_IIb"/>
</dbReference>
<evidence type="ECO:0000256" key="1">
    <source>
        <dbReference type="ARBA" id="ARBA00004496"/>
    </source>
</evidence>
<dbReference type="GO" id="GO:0004827">
    <property type="term" value="F:proline-tRNA ligase activity"/>
    <property type="evidence" value="ECO:0007669"/>
    <property type="project" value="UniProtKB-UniRule"/>
</dbReference>
<dbReference type="InterPro" id="IPR033730">
    <property type="entry name" value="ProRS_core_prok"/>
</dbReference>
<dbReference type="CDD" id="cd00861">
    <property type="entry name" value="ProRS_anticodon_short"/>
    <property type="match status" value="1"/>
</dbReference>
<keyword evidence="4 10" id="KW-0436">Ligase</keyword>
<comment type="similarity">
    <text evidence="10">Belongs to the class-II aminoacyl-tRNA synthetase family. ProS type 1 subfamily.</text>
</comment>
<dbReference type="InterPro" id="IPR004500">
    <property type="entry name" value="Pro-tRNA-synth_IIa_bac-type"/>
</dbReference>
<keyword evidence="3 10" id="KW-0963">Cytoplasm</keyword>
<dbReference type="PRINTS" id="PR01046">
    <property type="entry name" value="TRNASYNTHPRO"/>
</dbReference>
<keyword evidence="6 10" id="KW-0067">ATP-binding</keyword>
<comment type="domain">
    <text evidence="10">Consists of three domains: the N-terminal catalytic domain, the editing domain and the C-terminal anticodon-binding domain.</text>
</comment>
<evidence type="ECO:0000256" key="10">
    <source>
        <dbReference type="HAMAP-Rule" id="MF_01569"/>
    </source>
</evidence>
<dbReference type="InterPro" id="IPR036754">
    <property type="entry name" value="YbaK/aa-tRNA-synt-asso_dom_sf"/>
</dbReference>
<dbReference type="SUPFAM" id="SSF52954">
    <property type="entry name" value="Class II aaRS ABD-related"/>
    <property type="match status" value="1"/>
</dbReference>
<dbReference type="RefSeq" id="WP_163119182.1">
    <property type="nucleotide sequence ID" value="NZ_CP047588.1"/>
</dbReference>
<dbReference type="FunFam" id="3.30.930.10:FF:000042">
    <property type="entry name" value="probable proline--tRNA ligase, mitochondrial"/>
    <property type="match status" value="1"/>
</dbReference>
<dbReference type="PANTHER" id="PTHR42753:SF2">
    <property type="entry name" value="PROLINE--TRNA LIGASE"/>
    <property type="match status" value="1"/>
</dbReference>
<evidence type="ECO:0000256" key="7">
    <source>
        <dbReference type="ARBA" id="ARBA00022917"/>
    </source>
</evidence>
<proteinExistence type="inferred from homology"/>
<protein>
    <recommendedName>
        <fullName evidence="10">Proline--tRNA ligase</fullName>
        <ecNumber evidence="10">6.1.1.15</ecNumber>
    </recommendedName>
    <alternativeName>
        <fullName evidence="10">Prolyl-tRNA synthetase</fullName>
        <shortName evidence="10">ProRS</shortName>
    </alternativeName>
</protein>
<evidence type="ECO:0000256" key="3">
    <source>
        <dbReference type="ARBA" id="ARBA00022490"/>
    </source>
</evidence>
<keyword evidence="5 10" id="KW-0547">Nucleotide-binding</keyword>
<evidence type="ECO:0000256" key="9">
    <source>
        <dbReference type="ARBA" id="ARBA00047671"/>
    </source>
</evidence>
<dbReference type="InterPro" id="IPR050062">
    <property type="entry name" value="Pro-tRNA_synthetase"/>
</dbReference>
<comment type="catalytic activity">
    <reaction evidence="9 10">
        <text>tRNA(Pro) + L-proline + ATP = L-prolyl-tRNA(Pro) + AMP + diphosphate</text>
        <dbReference type="Rhea" id="RHEA:14305"/>
        <dbReference type="Rhea" id="RHEA-COMP:9700"/>
        <dbReference type="Rhea" id="RHEA-COMP:9702"/>
        <dbReference type="ChEBI" id="CHEBI:30616"/>
        <dbReference type="ChEBI" id="CHEBI:33019"/>
        <dbReference type="ChEBI" id="CHEBI:60039"/>
        <dbReference type="ChEBI" id="CHEBI:78442"/>
        <dbReference type="ChEBI" id="CHEBI:78532"/>
        <dbReference type="ChEBI" id="CHEBI:456215"/>
        <dbReference type="EC" id="6.1.1.15"/>
    </reaction>
</comment>
<dbReference type="NCBIfam" id="TIGR00409">
    <property type="entry name" value="proS_fam_II"/>
    <property type="match status" value="1"/>
</dbReference>
<dbReference type="SUPFAM" id="SSF55681">
    <property type="entry name" value="Class II aaRS and biotin synthetases"/>
    <property type="match status" value="1"/>
</dbReference>
<dbReference type="Pfam" id="PF04073">
    <property type="entry name" value="tRNA_edit"/>
    <property type="match status" value="1"/>
</dbReference>
<evidence type="ECO:0000313" key="13">
    <source>
        <dbReference type="Proteomes" id="UP000502958"/>
    </source>
</evidence>
<dbReference type="CDD" id="cd00779">
    <property type="entry name" value="ProRS_core_prok"/>
    <property type="match status" value="1"/>
</dbReference>
<reference evidence="12 13" key="1">
    <citation type="submission" date="2020-01" db="EMBL/GenBank/DDBJ databases">
        <title>Complete genome of Buchnera aphidicola isolated from Chaitophorus populeti.</title>
        <authorList>
            <person name="Park J."/>
            <person name="Xi H."/>
        </authorList>
    </citation>
    <scope>NUCLEOTIDE SEQUENCE [LARGE SCALE GENOMIC DNA]</scope>
    <source>
        <strain evidence="12 13">UsonBac</strain>
    </source>
</reference>
<dbReference type="GO" id="GO:0006433">
    <property type="term" value="P:prolyl-tRNA aminoacylation"/>
    <property type="evidence" value="ECO:0007669"/>
    <property type="project" value="UniProtKB-UniRule"/>
</dbReference>
<evidence type="ECO:0000256" key="4">
    <source>
        <dbReference type="ARBA" id="ARBA00022598"/>
    </source>
</evidence>
<evidence type="ECO:0000256" key="8">
    <source>
        <dbReference type="ARBA" id="ARBA00023146"/>
    </source>
</evidence>
<dbReference type="Proteomes" id="UP000502958">
    <property type="component" value="Chromosome"/>
</dbReference>
<dbReference type="AlphaFoldDB" id="A0A6C1FBY8"/>
<dbReference type="EMBL" id="CP047588">
    <property type="protein sequence ID" value="QIE01966.1"/>
    <property type="molecule type" value="Genomic_DNA"/>
</dbReference>
<dbReference type="GO" id="GO:0005829">
    <property type="term" value="C:cytosol"/>
    <property type="evidence" value="ECO:0007669"/>
    <property type="project" value="TreeGrafter"/>
</dbReference>
<evidence type="ECO:0000256" key="2">
    <source>
        <dbReference type="ARBA" id="ARBA00011738"/>
    </source>
</evidence>
<evidence type="ECO:0000259" key="11">
    <source>
        <dbReference type="PROSITE" id="PS50862"/>
    </source>
</evidence>
<dbReference type="HAMAP" id="MF_01569">
    <property type="entry name" value="Pro_tRNA_synth_type1"/>
    <property type="match status" value="1"/>
</dbReference>
<dbReference type="Pfam" id="PF03129">
    <property type="entry name" value="HGTP_anticodon"/>
    <property type="match status" value="1"/>
</dbReference>
<dbReference type="Gene3D" id="3.40.50.800">
    <property type="entry name" value="Anticodon-binding domain"/>
    <property type="match status" value="1"/>
</dbReference>
<gene>
    <name evidence="10" type="primary">proS</name>
    <name evidence="12" type="ORF">GUU85_01115</name>
</gene>
<organism evidence="12 13">
    <name type="scientific">Buchnera aphidicola subsp. Uroleucon sonchi</name>
    <dbReference type="NCBI Taxonomy" id="118118"/>
    <lineage>
        <taxon>Bacteria</taxon>
        <taxon>Pseudomonadati</taxon>
        <taxon>Pseudomonadota</taxon>
        <taxon>Gammaproteobacteria</taxon>
        <taxon>Enterobacterales</taxon>
        <taxon>Erwiniaceae</taxon>
        <taxon>Buchnera</taxon>
    </lineage>
</organism>
<sequence length="574" mass="66474">MLTSQYLFFTLKNIPYDAKIISHQLMLRSGMIRKTSSGIYAWLPTGIRVLNKIQNIIKKEMNKIDALEISMPIIQSKNLWENSGRFHLFGEELLKFSDRHNNQFILGPTNEEMITNLIGSEINSYKQLPLIVYQIQNKFRDEIRPRFGIIRTREFIMKDAYSFHSNLYCLEETYKKFYVAYSTIFKKMNLNFCIVKADSGSMGGNVSHEFQAFSKNGEDEVVFSNNKSYYSNINMAQSLETVHFLNNSNQYKFDVKNITKKKSIIFADENFNIALKNHIKTILARVQNQNNKSIIALLIRGDHELNLFKIEKMNISDKPIVLLNEQEIILLTGVQKQFLGPLGLKFPIIADISVCKMKNFSIGANNQNQFFINVNWNIDLPIPSIKDIRKVTKYDMSPDGSGHLNIKKTIEIGHIFQIGQKYSKKMKTFIQSQNSKKNNTYMGCYGIGINRIIAAIIEQNHDHHGIIWPSIIAPFEVIIIPINMHQSDKIKDIAHLLYQDFKKIGIDIILDNRNIRPGIMFNEMDLIGIPHRIIISEKLIKKNHVEYSDRKNKKSILINIQDIIDYTHQKIMGL</sequence>
<dbReference type="InterPro" id="IPR004154">
    <property type="entry name" value="Anticodon-bd"/>
</dbReference>
<comment type="subunit">
    <text evidence="2 10">Homodimer.</text>
</comment>
<evidence type="ECO:0000256" key="5">
    <source>
        <dbReference type="ARBA" id="ARBA00022741"/>
    </source>
</evidence>
<dbReference type="PROSITE" id="PS50862">
    <property type="entry name" value="AA_TRNA_LIGASE_II"/>
    <property type="match status" value="1"/>
</dbReference>
<dbReference type="Pfam" id="PF00587">
    <property type="entry name" value="tRNA-synt_2b"/>
    <property type="match status" value="1"/>
</dbReference>
<dbReference type="PANTHER" id="PTHR42753">
    <property type="entry name" value="MITOCHONDRIAL RIBOSOME PROTEIN L39/PROLYL-TRNA LIGASE FAMILY MEMBER"/>
    <property type="match status" value="1"/>
</dbReference>